<dbReference type="KEGG" id="doe:DENOEST_1673"/>
<dbReference type="PANTHER" id="PTHR30591">
    <property type="entry name" value="RECBCD ENZYME SUBUNIT RECC"/>
    <property type="match status" value="1"/>
</dbReference>
<evidence type="ECO:0000256" key="7">
    <source>
        <dbReference type="ARBA" id="ARBA00022840"/>
    </source>
</evidence>
<dbReference type="InterPro" id="IPR006697">
    <property type="entry name" value="RecC"/>
</dbReference>
<comment type="subunit">
    <text evidence="10">Heterotrimer of RecB, RecC and RecD. All subunits contribute to DNA-binding.</text>
</comment>
<evidence type="ECO:0000256" key="5">
    <source>
        <dbReference type="ARBA" id="ARBA00022806"/>
    </source>
</evidence>
<evidence type="ECO:0000259" key="11">
    <source>
        <dbReference type="Pfam" id="PF17946"/>
    </source>
</evidence>
<keyword evidence="8 10" id="KW-0238">DNA-binding</keyword>
<dbReference type="HAMAP" id="MF_01486">
    <property type="entry name" value="RecC"/>
    <property type="match status" value="1"/>
</dbReference>
<keyword evidence="3 10" id="KW-0227">DNA damage</keyword>
<keyword evidence="4 10" id="KW-0378">Hydrolase</keyword>
<dbReference type="SUPFAM" id="SSF52980">
    <property type="entry name" value="Restriction endonuclease-like"/>
    <property type="match status" value="1"/>
</dbReference>
<dbReference type="GO" id="GO:0003678">
    <property type="term" value="F:DNA helicase activity"/>
    <property type="evidence" value="ECO:0007669"/>
    <property type="project" value="UniProtKB-UniRule"/>
</dbReference>
<feature type="domain" description="RecC C-terminal" evidence="11">
    <location>
        <begin position="784"/>
        <end position="1000"/>
    </location>
</feature>
<gene>
    <name evidence="10 12" type="primary">recC</name>
    <name evidence="12" type="ORF">DENOEST_1673</name>
</gene>
<dbReference type="AlphaFoldDB" id="A0A6S6Y8M4"/>
<proteinExistence type="inferred from homology"/>
<organism evidence="12 13">
    <name type="scientific">Denitratisoma oestradiolicum</name>
    <dbReference type="NCBI Taxonomy" id="311182"/>
    <lineage>
        <taxon>Bacteria</taxon>
        <taxon>Pseudomonadati</taxon>
        <taxon>Pseudomonadota</taxon>
        <taxon>Betaproteobacteria</taxon>
        <taxon>Nitrosomonadales</taxon>
        <taxon>Sterolibacteriaceae</taxon>
        <taxon>Denitratisoma</taxon>
    </lineage>
</organism>
<evidence type="ECO:0000256" key="6">
    <source>
        <dbReference type="ARBA" id="ARBA00022839"/>
    </source>
</evidence>
<dbReference type="Gene3D" id="3.40.50.300">
    <property type="entry name" value="P-loop containing nucleotide triphosphate hydrolases"/>
    <property type="match status" value="1"/>
</dbReference>
<dbReference type="SUPFAM" id="SSF52540">
    <property type="entry name" value="P-loop containing nucleoside triphosphate hydrolases"/>
    <property type="match status" value="2"/>
</dbReference>
<evidence type="ECO:0000256" key="2">
    <source>
        <dbReference type="ARBA" id="ARBA00022741"/>
    </source>
</evidence>
<dbReference type="Gene3D" id="1.10.10.160">
    <property type="match status" value="1"/>
</dbReference>
<dbReference type="Gene3D" id="3.40.50.10930">
    <property type="match status" value="1"/>
</dbReference>
<dbReference type="Gene3D" id="1.10.486.10">
    <property type="entry name" value="PCRA, domain 4"/>
    <property type="match status" value="1"/>
</dbReference>
<dbReference type="PIRSF" id="PIRSF000980">
    <property type="entry name" value="RecC"/>
    <property type="match status" value="1"/>
</dbReference>
<reference evidence="12 13" key="1">
    <citation type="submission" date="2020-03" db="EMBL/GenBank/DDBJ databases">
        <authorList>
            <consortium name="Genoscope - CEA"/>
            <person name="William W."/>
        </authorList>
    </citation>
    <scope>NUCLEOTIDE SEQUENCE [LARGE SCALE GENOMIC DNA]</scope>
    <source>
        <strain evidence="13">DSM 16959</strain>
    </source>
</reference>
<dbReference type="Gene3D" id="1.10.10.990">
    <property type="match status" value="1"/>
</dbReference>
<keyword evidence="5 10" id="KW-0347">Helicase</keyword>
<dbReference type="GO" id="GO:0009338">
    <property type="term" value="C:exodeoxyribonuclease V complex"/>
    <property type="evidence" value="ECO:0007669"/>
    <property type="project" value="InterPro"/>
</dbReference>
<evidence type="ECO:0000256" key="1">
    <source>
        <dbReference type="ARBA" id="ARBA00022722"/>
    </source>
</evidence>
<keyword evidence="2 10" id="KW-0547">Nucleotide-binding</keyword>
<dbReference type="Proteomes" id="UP000515733">
    <property type="component" value="Chromosome"/>
</dbReference>
<dbReference type="RefSeq" id="WP_170228041.1">
    <property type="nucleotide sequence ID" value="NZ_LR778301.1"/>
</dbReference>
<dbReference type="PANTHER" id="PTHR30591:SF1">
    <property type="entry name" value="RECBCD ENZYME SUBUNIT RECC"/>
    <property type="match status" value="1"/>
</dbReference>
<comment type="miscellaneous">
    <text evidence="10">In the RecBCD complex, RecB has a slow 3'-5' helicase, an exonuclease activity and loads RecA onto ssDNA, RecD has a fast 5'-3' helicase activity, while RecC stimulates the ATPase and processivity of the RecB helicase and contributes to recognition of the Chi site.</text>
</comment>
<dbReference type="InterPro" id="IPR011335">
    <property type="entry name" value="Restrct_endonuc-II-like"/>
</dbReference>
<dbReference type="Pfam" id="PF04257">
    <property type="entry name" value="Exonuc_V_gamma"/>
    <property type="match status" value="1"/>
</dbReference>
<dbReference type="InterPro" id="IPR013986">
    <property type="entry name" value="DExx_box_DNA_helicase_dom_sf"/>
</dbReference>
<dbReference type="Pfam" id="PF17946">
    <property type="entry name" value="RecC_C"/>
    <property type="match status" value="1"/>
</dbReference>
<keyword evidence="13" id="KW-1185">Reference proteome</keyword>
<evidence type="ECO:0000256" key="4">
    <source>
        <dbReference type="ARBA" id="ARBA00022801"/>
    </source>
</evidence>
<dbReference type="GO" id="GO:0000724">
    <property type="term" value="P:double-strand break repair via homologous recombination"/>
    <property type="evidence" value="ECO:0007669"/>
    <property type="project" value="UniProtKB-UniRule"/>
</dbReference>
<dbReference type="NCBIfam" id="TIGR01450">
    <property type="entry name" value="recC"/>
    <property type="match status" value="1"/>
</dbReference>
<protein>
    <recommendedName>
        <fullName evidence="10">RecBCD enzyme subunit RecC</fullName>
    </recommendedName>
    <alternativeName>
        <fullName evidence="10">Exonuclease V subunit RecC</fullName>
        <shortName evidence="10">ExoV subunit RecC</shortName>
    </alternativeName>
    <alternativeName>
        <fullName evidence="10">Helicase/nuclease RecBCD subunit RecC</fullName>
    </alternativeName>
</protein>
<accession>A0A6S6Y8M4</accession>
<evidence type="ECO:0000256" key="8">
    <source>
        <dbReference type="ARBA" id="ARBA00023125"/>
    </source>
</evidence>
<evidence type="ECO:0000256" key="9">
    <source>
        <dbReference type="ARBA" id="ARBA00023204"/>
    </source>
</evidence>
<evidence type="ECO:0000313" key="12">
    <source>
        <dbReference type="EMBL" id="CAB1368838.1"/>
    </source>
</evidence>
<evidence type="ECO:0000256" key="10">
    <source>
        <dbReference type="HAMAP-Rule" id="MF_01486"/>
    </source>
</evidence>
<dbReference type="GO" id="GO:0008854">
    <property type="term" value="F:exodeoxyribonuclease V activity"/>
    <property type="evidence" value="ECO:0007669"/>
    <property type="project" value="InterPro"/>
</dbReference>
<sequence>MFTLIHGNRQEVLARRLAQGLRADPPGLFQEEVVVVQSEAMARWLKLYLAEELGIAAQLRFPFPAGYLWELFGRVLPAVPRSSPFAAGRLHWRLLRMLAQPREEEVFAPLGHYLAGNDPLRRDGLARKLAAVFETYLAYRPDWLADWSAGRHRGLGPHEAWQARLWQELLAELPDLPEAHPRQAFLAALAAEPARAARLPRRISLFGIGAMAPPHFEVFRDLGRHLDVTLYLLNPCREYWGDIVARRVQALAALAQPEAAIHLETGHGLLGSLGTVARQFFDQASDAALMEEAFTEPDGQGASTLLQRLQADMLDLREPAAPGAMPVDGSLQIHVCHGPMREVEVLHDRLLALFEADPGLRPSDVLVLAPDIEAYAPLVEAQFATQLPGRRIPFTIADRPPAAHAPLQRSFAALLDLAGGRLEVAAVLGFIEQPPVMAHLGLDEARLEQVRDWVRAAGIRWGVDADWRAAEGLPASDEHSWRAGFERLLLGVALPADGELFRGLLPAADIEGSGVAVLGRLIDFGEALFQAHRELNRSRSLAEWSLYLAGLLPRFFDVEQDPRDTIAAQELRSALEALAVEADAADCQELMPLAVLRRALDEALESTAPGWAFCGGGVTFAALRAHRAVPCKVLCLLGLNDGEFPRNPALPGFDLVAAHPRAGDRSARDEDRHAFLEALLSVRQVLHISYLGRSIRDNSELPPSTLVSELLDSIARGYGDPAAITVVHPLQAFSRRYFDGSGPASYAEEYAAASRAAAARRQDDRAGRPFLAAPLPPGPEAMAETSLDGLIRLLQNPARHLLRGRLGIHLEAGEGLVNSAEPFVLDGLERYGLDQLILDRHAMGEASVHALARARGDLPHGGAGESIFRARWSALAPLARRVEEVRAGMLPPQPVDLAFAGIALTGQLTQLSADGLVAWRPGRTRNKDLLALWVRHLILHLATPADIQPRSRLLCLDGSTTLGPVADADAQLSVLLQLAQRAGNELLPFFPETSGAFVKDSAANWQGQWFSDFNPELTEHTDPYFDLAFAGCDPFGDEFQALARQVFEPLFAALEKTA</sequence>
<keyword evidence="6 10" id="KW-0269">Exonuclease</keyword>
<name>A0A6S6Y8M4_9PROT</name>
<dbReference type="GO" id="GO:0005524">
    <property type="term" value="F:ATP binding"/>
    <property type="evidence" value="ECO:0007669"/>
    <property type="project" value="UniProtKB-UniRule"/>
</dbReference>
<dbReference type="InterPro" id="IPR027417">
    <property type="entry name" value="P-loop_NTPase"/>
</dbReference>
<dbReference type="InterPro" id="IPR041500">
    <property type="entry name" value="RecC_C"/>
</dbReference>
<dbReference type="GO" id="GO:0003677">
    <property type="term" value="F:DNA binding"/>
    <property type="evidence" value="ECO:0007669"/>
    <property type="project" value="UniProtKB-UniRule"/>
</dbReference>
<evidence type="ECO:0000313" key="13">
    <source>
        <dbReference type="Proteomes" id="UP000515733"/>
    </source>
</evidence>
<keyword evidence="9 10" id="KW-0234">DNA repair</keyword>
<comment type="similarity">
    <text evidence="10">Belongs to the RecC family.</text>
</comment>
<comment type="function">
    <text evidence="10">A helicase/nuclease that prepares dsDNA breaks (DSB) for recombinational DNA repair. Binds to DSBs and unwinds DNA via a highly rapid and processive ATP-dependent bidirectional helicase activity. Unwinds dsDNA until it encounters a Chi (crossover hotspot instigator) sequence from the 3' direction. Cuts ssDNA a few nucleotides 3' to the Chi site. The properties and activities of the enzyme are changed at Chi. The Chi-altered holoenzyme produces a long 3'-ssDNA overhang and facilitates RecA-binding to the ssDNA for homologous DNA recombination and repair. Holoenzyme degrades any linearized DNA that is unable to undergo homologous recombination. In the holoenzyme this subunit recognizes the wild-type Chi sequence, and when added to isolated RecB increases its ATP-dependent helicase processivity.</text>
</comment>
<dbReference type="EMBL" id="LR778301">
    <property type="protein sequence ID" value="CAB1368838.1"/>
    <property type="molecule type" value="Genomic_DNA"/>
</dbReference>
<evidence type="ECO:0000256" key="3">
    <source>
        <dbReference type="ARBA" id="ARBA00022763"/>
    </source>
</evidence>
<keyword evidence="1 10" id="KW-0540">Nuclease</keyword>
<keyword evidence="7 10" id="KW-0067">ATP-binding</keyword>